<dbReference type="EMBL" id="RCSS01000601">
    <property type="protein sequence ID" value="RVD91226.1"/>
    <property type="molecule type" value="Genomic_DNA"/>
</dbReference>
<keyword evidence="2" id="KW-0732">Signal</keyword>
<keyword evidence="1" id="KW-0812">Transmembrane</keyword>
<dbReference type="AlphaFoldDB" id="A0A437AJM3"/>
<keyword evidence="1" id="KW-1133">Transmembrane helix</keyword>
<comment type="caution">
    <text evidence="3">The sequence shown here is derived from an EMBL/GenBank/DDBJ whole genome shotgun (WGS) entry which is preliminary data.</text>
</comment>
<feature type="signal peptide" evidence="2">
    <location>
        <begin position="1"/>
        <end position="16"/>
    </location>
</feature>
<accession>A0A437AJM3</accession>
<evidence type="ECO:0000313" key="4">
    <source>
        <dbReference type="Proteomes" id="UP000282876"/>
    </source>
</evidence>
<keyword evidence="4" id="KW-1185">Reference proteome</keyword>
<organism evidence="3 4">
    <name type="scientific">Tubulinosema ratisbonensis</name>
    <dbReference type="NCBI Taxonomy" id="291195"/>
    <lineage>
        <taxon>Eukaryota</taxon>
        <taxon>Fungi</taxon>
        <taxon>Fungi incertae sedis</taxon>
        <taxon>Microsporidia</taxon>
        <taxon>Tubulinosematoidea</taxon>
        <taxon>Tubulinosematidae</taxon>
        <taxon>Tubulinosema</taxon>
    </lineage>
</organism>
<keyword evidence="1" id="KW-0472">Membrane</keyword>
<sequence>MIFMLILTLFNVYKFSINIAEYEEETKKDHEKTVLMIQHLEEQNDLKSLFEGARYFFVDIALCDLDNPILGEYYKIDMKYFYLICCRMQSALEKVFLHYKKNNPNDKFYTKYKTSIQLYLDNFRFTDIPKKSNTLYYTVLALIFFGGFFISIIISYFIKNK</sequence>
<name>A0A437AJM3_9MICR</name>
<feature type="chain" id="PRO_5018988093" evidence="2">
    <location>
        <begin position="17"/>
        <end position="161"/>
    </location>
</feature>
<evidence type="ECO:0000256" key="1">
    <source>
        <dbReference type="SAM" id="Phobius"/>
    </source>
</evidence>
<proteinExistence type="predicted"/>
<protein>
    <submittedName>
        <fullName evidence="3">Uncharacterized protein</fullName>
    </submittedName>
</protein>
<evidence type="ECO:0000313" key="3">
    <source>
        <dbReference type="EMBL" id="RVD91226.1"/>
    </source>
</evidence>
<gene>
    <name evidence="3" type="ORF">TUBRATIS_23290</name>
</gene>
<dbReference type="Proteomes" id="UP000282876">
    <property type="component" value="Unassembled WGS sequence"/>
</dbReference>
<feature type="transmembrane region" description="Helical" evidence="1">
    <location>
        <begin position="135"/>
        <end position="158"/>
    </location>
</feature>
<dbReference type="VEuPathDB" id="MicrosporidiaDB:TUBRATIS_23290"/>
<reference evidence="3 4" key="1">
    <citation type="submission" date="2018-10" db="EMBL/GenBank/DDBJ databases">
        <title>Draft genome sequence of the microsporidian Tubulinosema ratisbonensis.</title>
        <authorList>
            <person name="Polonais V."/>
            <person name="Peyretaillade E."/>
            <person name="Niehus S."/>
            <person name="Wawrzyniak I."/>
            <person name="Franchet A."/>
            <person name="Gaspin C."/>
            <person name="Reichstadt M."/>
            <person name="Belser C."/>
            <person name="Labadie K."/>
            <person name="Delbac F."/>
            <person name="Ferrandon D."/>
        </authorList>
    </citation>
    <scope>NUCLEOTIDE SEQUENCE [LARGE SCALE GENOMIC DNA]</scope>
    <source>
        <strain evidence="3 4">Franzen</strain>
    </source>
</reference>
<evidence type="ECO:0000256" key="2">
    <source>
        <dbReference type="SAM" id="SignalP"/>
    </source>
</evidence>